<evidence type="ECO:0000313" key="1">
    <source>
        <dbReference type="EMBL" id="KKL76229.1"/>
    </source>
</evidence>
<accession>A0A0F9EQ93</accession>
<protein>
    <submittedName>
        <fullName evidence="1">Uncharacterized protein</fullName>
    </submittedName>
</protein>
<proteinExistence type="predicted"/>
<sequence>MATERQSPDTIAAQSGFGSCAVTDIAEDPDAPDGLWCVASGNNANTAVRTTFPTPTGNPTVGADLQEFKTWVRQFNEAQAGTPDCRIELWENGVLIRAGPNTAVPDGGLLLSFTWDASELATGDGSLAECKVVGVKTGGSPSSRNTVDVGAVEWNVTYSAAVVDLAAVVSSVSTVAGAVVLNVALAGVSAGAATVAGAMSVGRTLAALTAGVSTVAAALGVRRPIAAAISAVSTAAGVLGVKTGLAALSSGLSTVAGTLALTRSLVGAVTGATSLSADVSVNRSIAAGIGTVATTSAGLTVSAADGETPISGLGIQQPQIQVAGAAAGAPALVTRGARIRGRLLRRWRARRARSRALRASIDRQG</sequence>
<organism evidence="1">
    <name type="scientific">marine sediment metagenome</name>
    <dbReference type="NCBI Taxonomy" id="412755"/>
    <lineage>
        <taxon>unclassified sequences</taxon>
        <taxon>metagenomes</taxon>
        <taxon>ecological metagenomes</taxon>
    </lineage>
</organism>
<comment type="caution">
    <text evidence="1">The sequence shown here is derived from an EMBL/GenBank/DDBJ whole genome shotgun (WGS) entry which is preliminary data.</text>
</comment>
<dbReference type="EMBL" id="LAZR01024115">
    <property type="protein sequence ID" value="KKL76229.1"/>
    <property type="molecule type" value="Genomic_DNA"/>
</dbReference>
<dbReference type="AlphaFoldDB" id="A0A0F9EQ93"/>
<dbReference type="PROSITE" id="PS51257">
    <property type="entry name" value="PROKAR_LIPOPROTEIN"/>
    <property type="match status" value="1"/>
</dbReference>
<reference evidence="1" key="1">
    <citation type="journal article" date="2015" name="Nature">
        <title>Complex archaea that bridge the gap between prokaryotes and eukaryotes.</title>
        <authorList>
            <person name="Spang A."/>
            <person name="Saw J.H."/>
            <person name="Jorgensen S.L."/>
            <person name="Zaremba-Niedzwiedzka K."/>
            <person name="Martijn J."/>
            <person name="Lind A.E."/>
            <person name="van Eijk R."/>
            <person name="Schleper C."/>
            <person name="Guy L."/>
            <person name="Ettema T.J."/>
        </authorList>
    </citation>
    <scope>NUCLEOTIDE SEQUENCE</scope>
</reference>
<name>A0A0F9EQ93_9ZZZZ</name>
<gene>
    <name evidence="1" type="ORF">LCGC14_2046960</name>
</gene>